<keyword evidence="3" id="KW-0804">Transcription</keyword>
<evidence type="ECO:0000313" key="6">
    <source>
        <dbReference type="Proteomes" id="UP001319080"/>
    </source>
</evidence>
<evidence type="ECO:0000256" key="3">
    <source>
        <dbReference type="ARBA" id="ARBA00023163"/>
    </source>
</evidence>
<dbReference type="InterPro" id="IPR009057">
    <property type="entry name" value="Homeodomain-like_sf"/>
</dbReference>
<dbReference type="AlphaFoldDB" id="A0AAP2DYK1"/>
<dbReference type="SMART" id="SM00342">
    <property type="entry name" value="HTH_ARAC"/>
    <property type="match status" value="1"/>
</dbReference>
<proteinExistence type="predicted"/>
<dbReference type="GO" id="GO:0043565">
    <property type="term" value="F:sequence-specific DNA binding"/>
    <property type="evidence" value="ECO:0007669"/>
    <property type="project" value="InterPro"/>
</dbReference>
<reference evidence="5 6" key="1">
    <citation type="submission" date="2021-05" db="EMBL/GenBank/DDBJ databases">
        <title>A Polyphasic approach of four new species of the genus Ohtaekwangia: Ohtaekwangia histidinii sp. nov., Ohtaekwangia cretensis sp. nov., Ohtaekwangia indiensis sp. nov., Ohtaekwangia reichenbachii sp. nov. from diverse environment.</title>
        <authorList>
            <person name="Octaviana S."/>
        </authorList>
    </citation>
    <scope>NUCLEOTIDE SEQUENCE [LARGE SCALE GENOMIC DNA]</scope>
    <source>
        <strain evidence="5 6">PWU5</strain>
    </source>
</reference>
<comment type="caution">
    <text evidence="5">The sequence shown here is derived from an EMBL/GenBank/DDBJ whole genome shotgun (WGS) entry which is preliminary data.</text>
</comment>
<accession>A0AAP2DYK1</accession>
<dbReference type="PANTHER" id="PTHR43280:SF32">
    <property type="entry name" value="TRANSCRIPTIONAL REGULATORY PROTEIN"/>
    <property type="match status" value="1"/>
</dbReference>
<keyword evidence="2" id="KW-0238">DNA-binding</keyword>
<evidence type="ECO:0000313" key="5">
    <source>
        <dbReference type="EMBL" id="MBT1708804.1"/>
    </source>
</evidence>
<dbReference type="PRINTS" id="PR00032">
    <property type="entry name" value="HTHARAC"/>
</dbReference>
<dbReference type="PANTHER" id="PTHR43280">
    <property type="entry name" value="ARAC-FAMILY TRANSCRIPTIONAL REGULATOR"/>
    <property type="match status" value="1"/>
</dbReference>
<dbReference type="RefSeq" id="WP_254084395.1">
    <property type="nucleotide sequence ID" value="NZ_JAHESE010000009.1"/>
</dbReference>
<dbReference type="SUPFAM" id="SSF46689">
    <property type="entry name" value="Homeodomain-like"/>
    <property type="match status" value="1"/>
</dbReference>
<dbReference type="Proteomes" id="UP001319080">
    <property type="component" value="Unassembled WGS sequence"/>
</dbReference>
<sequence>MEKTETLEDFYQRKLQWMPENLKQDIGHFNVFRLEDFMAHGSAGAYSRRSFYKISLIRGRNVFHYAEKSLEVTGSTLMFFNPQVPYTWESLSDTNTGFFCIFKEAFFTEKIRGSISDFPMFAPGAKPAYFLNKAQDKQVTQIFKKMQDEIASDYTYKYDLIRNYVTEVIHYALKLQPSETLYQHTNAKSRIASIFTELLERQFPIESPTQRFTLRSANDFAQALAVHVNHLNRAIKETTGKTTTEHILDRLAIEAGALLKHTDWNISEISYALGFEEPAHFNNFFKRHFSMTPTAYRTV</sequence>
<dbReference type="InterPro" id="IPR020449">
    <property type="entry name" value="Tscrpt_reg_AraC-type_HTH"/>
</dbReference>
<name>A0AAP2DYK1_9BACT</name>
<dbReference type="EMBL" id="JAHESE010000009">
    <property type="protein sequence ID" value="MBT1708804.1"/>
    <property type="molecule type" value="Genomic_DNA"/>
</dbReference>
<evidence type="ECO:0000256" key="2">
    <source>
        <dbReference type="ARBA" id="ARBA00023125"/>
    </source>
</evidence>
<evidence type="ECO:0000256" key="1">
    <source>
        <dbReference type="ARBA" id="ARBA00023015"/>
    </source>
</evidence>
<dbReference type="GO" id="GO:0003700">
    <property type="term" value="F:DNA-binding transcription factor activity"/>
    <property type="evidence" value="ECO:0007669"/>
    <property type="project" value="InterPro"/>
</dbReference>
<dbReference type="Gene3D" id="1.10.10.60">
    <property type="entry name" value="Homeodomain-like"/>
    <property type="match status" value="1"/>
</dbReference>
<evidence type="ECO:0000259" key="4">
    <source>
        <dbReference type="PROSITE" id="PS01124"/>
    </source>
</evidence>
<keyword evidence="6" id="KW-1185">Reference proteome</keyword>
<protein>
    <submittedName>
        <fullName evidence="5">Helix-turn-helix transcriptional regulator</fullName>
    </submittedName>
</protein>
<feature type="domain" description="HTH araC/xylS-type" evidence="4">
    <location>
        <begin position="189"/>
        <end position="299"/>
    </location>
</feature>
<gene>
    <name evidence="5" type="ORF">KK062_11245</name>
</gene>
<dbReference type="Pfam" id="PF12833">
    <property type="entry name" value="HTH_18"/>
    <property type="match status" value="1"/>
</dbReference>
<keyword evidence="1" id="KW-0805">Transcription regulation</keyword>
<dbReference type="InterPro" id="IPR018060">
    <property type="entry name" value="HTH_AraC"/>
</dbReference>
<organism evidence="5 6">
    <name type="scientific">Dawidia cretensis</name>
    <dbReference type="NCBI Taxonomy" id="2782350"/>
    <lineage>
        <taxon>Bacteria</taxon>
        <taxon>Pseudomonadati</taxon>
        <taxon>Bacteroidota</taxon>
        <taxon>Cytophagia</taxon>
        <taxon>Cytophagales</taxon>
        <taxon>Chryseotaleaceae</taxon>
        <taxon>Dawidia</taxon>
    </lineage>
</organism>
<dbReference type="PROSITE" id="PS01124">
    <property type="entry name" value="HTH_ARAC_FAMILY_2"/>
    <property type="match status" value="1"/>
</dbReference>